<dbReference type="PANTHER" id="PTHR43421">
    <property type="entry name" value="METALLOPROTEASE PMBA"/>
    <property type="match status" value="1"/>
</dbReference>
<dbReference type="KEGG" id="blep:AL038_04430"/>
<dbReference type="Gene3D" id="3.30.2290.10">
    <property type="entry name" value="PmbA/TldD superfamily"/>
    <property type="match status" value="1"/>
</dbReference>
<dbReference type="Proteomes" id="UP000234271">
    <property type="component" value="Chromosome"/>
</dbReference>
<reference evidence="6" key="1">
    <citation type="submission" date="2016-12" db="EMBL/GenBank/DDBJ databases">
        <title>Complete Genome Sequence of Beggiatoa leptomitiformis D-401.</title>
        <authorList>
            <person name="Fomenkov A."/>
            <person name="Vincze T."/>
            <person name="Grabovich M."/>
            <person name="Anton B.P."/>
            <person name="Dubinina G."/>
            <person name="Orlova M."/>
            <person name="Belousova E."/>
            <person name="Roberts R.J."/>
        </authorList>
    </citation>
    <scope>NUCLEOTIDE SEQUENCE [LARGE SCALE GENOMIC DNA]</scope>
    <source>
        <strain evidence="6">D-401</strain>
    </source>
</reference>
<evidence type="ECO:0000259" key="3">
    <source>
        <dbReference type="Pfam" id="PF19289"/>
    </source>
</evidence>
<keyword evidence="5" id="KW-0378">Hydrolase</keyword>
<evidence type="ECO:0000313" key="6">
    <source>
        <dbReference type="Proteomes" id="UP000234271"/>
    </source>
</evidence>
<dbReference type="OrthoDB" id="9803618at2"/>
<gene>
    <name evidence="5" type="primary">pmbA</name>
    <name evidence="5" type="ORF">BLE401_01575</name>
</gene>
<dbReference type="InterPro" id="IPR036059">
    <property type="entry name" value="TldD/PmbA_sf"/>
</dbReference>
<keyword evidence="6" id="KW-1185">Reference proteome</keyword>
<dbReference type="SUPFAM" id="SSF111283">
    <property type="entry name" value="Putative modulator of DNA gyrase, PmbA/TldD"/>
    <property type="match status" value="1"/>
</dbReference>
<evidence type="ECO:0000313" key="5">
    <source>
        <dbReference type="EMBL" id="AUI67512.1"/>
    </source>
</evidence>
<dbReference type="InterPro" id="IPR045570">
    <property type="entry name" value="Metalloprtase-TldD/E_cen_dom"/>
</dbReference>
<feature type="domain" description="Metalloprotease TldD/E N-terminal" evidence="2">
    <location>
        <begin position="25"/>
        <end position="89"/>
    </location>
</feature>
<evidence type="ECO:0000259" key="2">
    <source>
        <dbReference type="Pfam" id="PF01523"/>
    </source>
</evidence>
<dbReference type="InterPro" id="IPR047657">
    <property type="entry name" value="PmbA"/>
</dbReference>
<keyword evidence="5" id="KW-0482">Metalloprotease</keyword>
<evidence type="ECO:0000259" key="4">
    <source>
        <dbReference type="Pfam" id="PF19290"/>
    </source>
</evidence>
<dbReference type="Pfam" id="PF19290">
    <property type="entry name" value="PmbA_TldD_2nd"/>
    <property type="match status" value="1"/>
</dbReference>
<dbReference type="GO" id="GO:0006508">
    <property type="term" value="P:proteolysis"/>
    <property type="evidence" value="ECO:0007669"/>
    <property type="project" value="UniProtKB-KW"/>
</dbReference>
<protein>
    <submittedName>
        <fullName evidence="5">Metalloprotease PmbA</fullName>
    </submittedName>
</protein>
<dbReference type="STRING" id="288004.AL038_04430"/>
<sequence length="440" mass="46997">MQQQELEQRLAFILSQAKQKGASSAEASLRLSHGQSINVRNGNVDTIEHQQSKGFAITVYKGQRTGSASSTDLSDSAIVETVSAACDIASYTQADECAGLADARLMATNIPDLDLYHAWELSTEQAIALALTTEQAALAVDSRIKQVDNSSVDKGQITRIYGNSHGFMGSWTSSSYSISCRVIAQEAEGQMQRDSWYTAGRDPQLLASADSVGRTAAERALKRLNPRQVKTQQAPVLFSATAAVSLLGHFIGAIGGTSLYRKSSFLLDAVGKQIFPTIMHIRENPHLLKGLSSAPFDGEGVATQARDLVTAGVLQGYVLDSYTARKLGLQTTGNAGGIYNLQVDSTAGDLDSLLQQLGTGLYITDLMGMGVNLLTGHYSRGAGGFWVENGKIQFPVQEITIAGNLVEMFQSIQAIGNDVEKRGSVATGSWLLPTMMIAGH</sequence>
<dbReference type="NCBIfam" id="NF008268">
    <property type="entry name" value="PRK11040.1"/>
    <property type="match status" value="1"/>
</dbReference>
<dbReference type="EMBL" id="CP018889">
    <property type="protein sequence ID" value="AUI67512.1"/>
    <property type="molecule type" value="Genomic_DNA"/>
</dbReference>
<dbReference type="GO" id="GO:0005829">
    <property type="term" value="C:cytosol"/>
    <property type="evidence" value="ECO:0007669"/>
    <property type="project" value="TreeGrafter"/>
</dbReference>
<dbReference type="PANTHER" id="PTHR43421:SF1">
    <property type="entry name" value="METALLOPROTEASE PMBA"/>
    <property type="match status" value="1"/>
</dbReference>
<feature type="domain" description="Metalloprotease TldD/E C-terminal" evidence="3">
    <location>
        <begin position="231"/>
        <end position="439"/>
    </location>
</feature>
<dbReference type="InterPro" id="IPR035068">
    <property type="entry name" value="TldD/PmbA_N"/>
</dbReference>
<feature type="domain" description="Metalloprotease TldD/E central" evidence="4">
    <location>
        <begin position="117"/>
        <end position="224"/>
    </location>
</feature>
<proteinExistence type="inferred from homology"/>
<dbReference type="GO" id="GO:0008237">
    <property type="term" value="F:metallopeptidase activity"/>
    <property type="evidence" value="ECO:0007669"/>
    <property type="project" value="UniProtKB-KW"/>
</dbReference>
<organism evidence="5 6">
    <name type="scientific">Beggiatoa leptomitoformis</name>
    <dbReference type="NCBI Taxonomy" id="288004"/>
    <lineage>
        <taxon>Bacteria</taxon>
        <taxon>Pseudomonadati</taxon>
        <taxon>Pseudomonadota</taxon>
        <taxon>Gammaproteobacteria</taxon>
        <taxon>Thiotrichales</taxon>
        <taxon>Thiotrichaceae</taxon>
        <taxon>Beggiatoa</taxon>
    </lineage>
</organism>
<dbReference type="Pfam" id="PF01523">
    <property type="entry name" value="PmbA_TldD_1st"/>
    <property type="match status" value="1"/>
</dbReference>
<name>A0A2N9YAN5_9GAMM</name>
<accession>A0A2N9YAN5</accession>
<dbReference type="AlphaFoldDB" id="A0A2N9YAN5"/>
<dbReference type="RefSeq" id="WP_062149587.1">
    <property type="nucleotide sequence ID" value="NZ_CP012373.2"/>
</dbReference>
<dbReference type="InterPro" id="IPR045569">
    <property type="entry name" value="Metalloprtase-TldD/E_C"/>
</dbReference>
<comment type="similarity">
    <text evidence="1">Belongs to the peptidase U62 family.</text>
</comment>
<keyword evidence="5" id="KW-0645">Protease</keyword>
<evidence type="ECO:0000256" key="1">
    <source>
        <dbReference type="ARBA" id="ARBA00005836"/>
    </source>
</evidence>
<dbReference type="Pfam" id="PF19289">
    <property type="entry name" value="PmbA_TldD_3rd"/>
    <property type="match status" value="1"/>
</dbReference>
<dbReference type="InterPro" id="IPR002510">
    <property type="entry name" value="Metalloprtase-TldD/E_N"/>
</dbReference>